<feature type="region of interest" description="Disordered" evidence="1">
    <location>
        <begin position="172"/>
        <end position="239"/>
    </location>
</feature>
<dbReference type="STRING" id="33097.A0A150G6T6"/>
<reference evidence="4" key="1">
    <citation type="journal article" date="2016" name="Nat. Commun.">
        <title>The Gonium pectorale genome demonstrates co-option of cell cycle regulation during the evolution of multicellularity.</title>
        <authorList>
            <person name="Hanschen E.R."/>
            <person name="Marriage T.N."/>
            <person name="Ferris P.J."/>
            <person name="Hamaji T."/>
            <person name="Toyoda A."/>
            <person name="Fujiyama A."/>
            <person name="Neme R."/>
            <person name="Noguchi H."/>
            <person name="Minakuchi Y."/>
            <person name="Suzuki M."/>
            <person name="Kawai-Toyooka H."/>
            <person name="Smith D.R."/>
            <person name="Sparks H."/>
            <person name="Anderson J."/>
            <person name="Bakaric R."/>
            <person name="Luria V."/>
            <person name="Karger A."/>
            <person name="Kirschner M.W."/>
            <person name="Durand P.M."/>
            <person name="Michod R.E."/>
            <person name="Nozaki H."/>
            <person name="Olson B.J."/>
        </authorList>
    </citation>
    <scope>NUCLEOTIDE SEQUENCE [LARGE SCALE GENOMIC DNA]</scope>
    <source>
        <strain evidence="4">NIES-2863</strain>
    </source>
</reference>
<dbReference type="EMBL" id="LSYV01000054">
    <property type="protein sequence ID" value="KXZ45548.1"/>
    <property type="molecule type" value="Genomic_DNA"/>
</dbReference>
<evidence type="ECO:0000313" key="4">
    <source>
        <dbReference type="Proteomes" id="UP000075714"/>
    </source>
</evidence>
<accession>A0A150G6T6</accession>
<organism evidence="3 4">
    <name type="scientific">Gonium pectorale</name>
    <name type="common">Green alga</name>
    <dbReference type="NCBI Taxonomy" id="33097"/>
    <lineage>
        <taxon>Eukaryota</taxon>
        <taxon>Viridiplantae</taxon>
        <taxon>Chlorophyta</taxon>
        <taxon>core chlorophytes</taxon>
        <taxon>Chlorophyceae</taxon>
        <taxon>CS clade</taxon>
        <taxon>Chlamydomonadales</taxon>
        <taxon>Volvocaceae</taxon>
        <taxon>Gonium</taxon>
    </lineage>
</organism>
<feature type="compositionally biased region" description="Gly residues" evidence="1">
    <location>
        <begin position="185"/>
        <end position="197"/>
    </location>
</feature>
<evidence type="ECO:0000256" key="2">
    <source>
        <dbReference type="SAM" id="Phobius"/>
    </source>
</evidence>
<keyword evidence="2" id="KW-0472">Membrane</keyword>
<gene>
    <name evidence="3" type="ORF">GPECTOR_53g134</name>
</gene>
<feature type="compositionally biased region" description="Gly residues" evidence="1">
    <location>
        <begin position="211"/>
        <end position="224"/>
    </location>
</feature>
<feature type="transmembrane region" description="Helical" evidence="2">
    <location>
        <begin position="139"/>
        <end position="164"/>
    </location>
</feature>
<sequence>MLASIGASLQADLVAELARIFGVPESWIQIPTFKCGSIVAVYVVSFPSGTDLAQVSALRCLCGMTAAGRVTTAAAAATTVSSAASTSFTAKWGTVTNSTTSGITVLQPSSLCPIGSPASALCPLSPPPPQPEAAKKSSAVGLIVGASFGGGVALVLVVFVLLYIRRGGRGRYATNQVGPEPRQSAGGGYPRQSGSGGYPPATQIRVSGSGAVPGYGGGGYGGGQVQQRESLQRARPRAY</sequence>
<keyword evidence="4" id="KW-1185">Reference proteome</keyword>
<protein>
    <submittedName>
        <fullName evidence="3">Uncharacterized protein</fullName>
    </submittedName>
</protein>
<evidence type="ECO:0000256" key="1">
    <source>
        <dbReference type="SAM" id="MobiDB-lite"/>
    </source>
</evidence>
<evidence type="ECO:0000313" key="3">
    <source>
        <dbReference type="EMBL" id="KXZ45548.1"/>
    </source>
</evidence>
<dbReference type="Proteomes" id="UP000075714">
    <property type="component" value="Unassembled WGS sequence"/>
</dbReference>
<keyword evidence="2" id="KW-1133">Transmembrane helix</keyword>
<keyword evidence="2" id="KW-0812">Transmembrane</keyword>
<name>A0A150G6T6_GONPE</name>
<dbReference type="AlphaFoldDB" id="A0A150G6T6"/>
<proteinExistence type="predicted"/>
<comment type="caution">
    <text evidence="3">The sequence shown here is derived from an EMBL/GenBank/DDBJ whole genome shotgun (WGS) entry which is preliminary data.</text>
</comment>